<keyword evidence="3" id="KW-0560">Oxidoreductase</keyword>
<name>A0A1I2BC76_9BACT</name>
<protein>
    <submittedName>
        <fullName evidence="6">Short-chain dehydrogenase</fullName>
    </submittedName>
</protein>
<dbReference type="InterPro" id="IPR057326">
    <property type="entry name" value="KR_dom"/>
</dbReference>
<dbReference type="InterPro" id="IPR036291">
    <property type="entry name" value="NAD(P)-bd_dom_sf"/>
</dbReference>
<dbReference type="GO" id="GO:0016491">
    <property type="term" value="F:oxidoreductase activity"/>
    <property type="evidence" value="ECO:0007669"/>
    <property type="project" value="UniProtKB-KW"/>
</dbReference>
<organism evidence="6 7">
    <name type="scientific">Nannocystis exedens</name>
    <dbReference type="NCBI Taxonomy" id="54"/>
    <lineage>
        <taxon>Bacteria</taxon>
        <taxon>Pseudomonadati</taxon>
        <taxon>Myxococcota</taxon>
        <taxon>Polyangia</taxon>
        <taxon>Nannocystales</taxon>
        <taxon>Nannocystaceae</taxon>
        <taxon>Nannocystis</taxon>
    </lineage>
</organism>
<dbReference type="RefSeq" id="WP_096333527.1">
    <property type="nucleotide sequence ID" value="NZ_FOMX01000015.1"/>
</dbReference>
<evidence type="ECO:0000259" key="5">
    <source>
        <dbReference type="SMART" id="SM00822"/>
    </source>
</evidence>
<dbReference type="AlphaFoldDB" id="A0A1I2BC76"/>
<dbReference type="SMART" id="SM00822">
    <property type="entry name" value="PKS_KR"/>
    <property type="match status" value="1"/>
</dbReference>
<dbReference type="OrthoDB" id="9790266at2"/>
<comment type="similarity">
    <text evidence="1 4">Belongs to the short-chain dehydrogenases/reductases (SDR) family.</text>
</comment>
<evidence type="ECO:0000256" key="4">
    <source>
        <dbReference type="RuleBase" id="RU000363"/>
    </source>
</evidence>
<evidence type="ECO:0000313" key="6">
    <source>
        <dbReference type="EMBL" id="SFE53488.1"/>
    </source>
</evidence>
<proteinExistence type="inferred from homology"/>
<dbReference type="Gene3D" id="3.40.50.720">
    <property type="entry name" value="NAD(P)-binding Rossmann-like Domain"/>
    <property type="match status" value="1"/>
</dbReference>
<dbReference type="SUPFAM" id="SSF51735">
    <property type="entry name" value="NAD(P)-binding Rossmann-fold domains"/>
    <property type="match status" value="1"/>
</dbReference>
<dbReference type="PANTHER" id="PTHR43391">
    <property type="entry name" value="RETINOL DEHYDROGENASE-RELATED"/>
    <property type="match status" value="1"/>
</dbReference>
<dbReference type="InterPro" id="IPR002347">
    <property type="entry name" value="SDR_fam"/>
</dbReference>
<dbReference type="Pfam" id="PF00106">
    <property type="entry name" value="adh_short"/>
    <property type="match status" value="1"/>
</dbReference>
<dbReference type="FunFam" id="3.40.50.720:FF:000084">
    <property type="entry name" value="Short-chain dehydrogenase reductase"/>
    <property type="match status" value="1"/>
</dbReference>
<keyword evidence="2" id="KW-0521">NADP</keyword>
<dbReference type="STRING" id="54.SAMN02745121_04585"/>
<feature type="domain" description="Ketoreductase" evidence="5">
    <location>
        <begin position="7"/>
        <end position="190"/>
    </location>
</feature>
<evidence type="ECO:0000256" key="2">
    <source>
        <dbReference type="ARBA" id="ARBA00022857"/>
    </source>
</evidence>
<dbReference type="Proteomes" id="UP000199400">
    <property type="component" value="Unassembled WGS sequence"/>
</dbReference>
<evidence type="ECO:0000256" key="3">
    <source>
        <dbReference type="ARBA" id="ARBA00023002"/>
    </source>
</evidence>
<dbReference type="PROSITE" id="PS00061">
    <property type="entry name" value="ADH_SHORT"/>
    <property type="match status" value="1"/>
</dbReference>
<sequence>MTQFHGQVAWIAGATAGIGRAMAREFARRGADVAVSGRRQERLAEVVAEVEGLGRRALAVPCDVRRDDEVAAAVQTVVAHFGRLDVAVANAGFGVIGRVEDLTADDWHRQFETNFFGAMSVVRHSLPALRRTGGRLALVSSVSGILASPRVGAYSASKFALRAVGLTLAMELRGSGVSCTLLNPGFVSTEIGQVDNQGQFEASRKDKRPAALMWTADDAARVMVKAIAARKREYTFTAHGKLGAFLGMHFPGLMCWLQRDARSTTAKLD</sequence>
<evidence type="ECO:0000313" key="7">
    <source>
        <dbReference type="Proteomes" id="UP000199400"/>
    </source>
</evidence>
<reference evidence="7" key="1">
    <citation type="submission" date="2016-10" db="EMBL/GenBank/DDBJ databases">
        <authorList>
            <person name="Varghese N."/>
            <person name="Submissions S."/>
        </authorList>
    </citation>
    <scope>NUCLEOTIDE SEQUENCE [LARGE SCALE GENOMIC DNA]</scope>
    <source>
        <strain evidence="7">ATCC 25963</strain>
    </source>
</reference>
<gene>
    <name evidence="6" type="ORF">SAMN02745121_04585</name>
</gene>
<accession>A0A1I2BC76</accession>
<dbReference type="EMBL" id="FOMX01000015">
    <property type="protein sequence ID" value="SFE53488.1"/>
    <property type="molecule type" value="Genomic_DNA"/>
</dbReference>
<dbReference type="PRINTS" id="PR00081">
    <property type="entry name" value="GDHRDH"/>
</dbReference>
<dbReference type="InterPro" id="IPR020904">
    <property type="entry name" value="Sc_DH/Rdtase_CS"/>
</dbReference>
<evidence type="ECO:0000256" key="1">
    <source>
        <dbReference type="ARBA" id="ARBA00006484"/>
    </source>
</evidence>
<dbReference type="PANTHER" id="PTHR43391:SF14">
    <property type="entry name" value="DEHYDROGENASE_REDUCTASE SDR FAMILY PROTEIN 7-LIKE"/>
    <property type="match status" value="1"/>
</dbReference>
<dbReference type="PRINTS" id="PR00080">
    <property type="entry name" value="SDRFAMILY"/>
</dbReference>
<keyword evidence="7" id="KW-1185">Reference proteome</keyword>